<sequence>MNYFIDSNVFVYAKINDKKYGGCCQDIIKEIYEKKIEAIIDNVILLEVANALRKLGVKDIEDEILAILSLPIRVIDFKQEDVIEATRDLSLSPYDSLHYIISKKCNAKIISADKDFKERIDPCNFTLN</sequence>
<gene>
    <name evidence="2" type="ORF">J5U23_01756</name>
</gene>
<proteinExistence type="predicted"/>
<feature type="domain" description="PIN" evidence="1">
    <location>
        <begin position="3"/>
        <end position="118"/>
    </location>
</feature>
<dbReference type="GeneID" id="65563276"/>
<dbReference type="InterPro" id="IPR052106">
    <property type="entry name" value="PINc/VapC_TA"/>
</dbReference>
<dbReference type="Pfam" id="PF01850">
    <property type="entry name" value="PIN"/>
    <property type="match status" value="1"/>
</dbReference>
<evidence type="ECO:0000313" key="2">
    <source>
        <dbReference type="EMBL" id="QXJ28887.1"/>
    </source>
</evidence>
<evidence type="ECO:0000259" key="1">
    <source>
        <dbReference type="Pfam" id="PF01850"/>
    </source>
</evidence>
<dbReference type="PANTHER" id="PTHR38826:SF5">
    <property type="entry name" value="RIBONUCLEASE VAPC13"/>
    <property type="match status" value="1"/>
</dbReference>
<dbReference type="OrthoDB" id="43837at2157"/>
<evidence type="ECO:0000313" key="3">
    <source>
        <dbReference type="Proteomes" id="UP000694018"/>
    </source>
</evidence>
<name>A0A8F5BP70_SACSH</name>
<dbReference type="EMBL" id="CP077717">
    <property type="protein sequence ID" value="QXJ28887.1"/>
    <property type="molecule type" value="Genomic_DNA"/>
</dbReference>
<protein>
    <recommendedName>
        <fullName evidence="1">PIN domain-containing protein</fullName>
    </recommendedName>
</protein>
<dbReference type="PANTHER" id="PTHR38826">
    <property type="entry name" value="RIBONUCLEASE VAPC13"/>
    <property type="match status" value="1"/>
</dbReference>
<dbReference type="RefSeq" id="WP_218265872.1">
    <property type="nucleotide sequence ID" value="NZ_CP077717.1"/>
</dbReference>
<accession>A0A8F5BP70</accession>
<reference evidence="2" key="1">
    <citation type="journal article" date="2021" name="Environ. Microbiol.">
        <title>New insights into the diversity and evolution of the archaeal mobilome from three complete genomes of Saccharolobus shibatae.</title>
        <authorList>
            <person name="Medvedeva S."/>
            <person name="Brandt D."/>
            <person name="Cvirkaite-Krupovic V."/>
            <person name="Liu Y."/>
            <person name="Severinov K."/>
            <person name="Ishino S."/>
            <person name="Ishino Y."/>
            <person name="Prangishvili D."/>
            <person name="Kalinowski J."/>
            <person name="Krupovic M."/>
        </authorList>
    </citation>
    <scope>NUCLEOTIDE SEQUENCE</scope>
    <source>
        <strain evidence="2">B12</strain>
    </source>
</reference>
<dbReference type="AlphaFoldDB" id="A0A8F5BP70"/>
<dbReference type="KEGG" id="sshi:J5U23_01756"/>
<organism evidence="2 3">
    <name type="scientific">Saccharolobus shibatae (strain ATCC 51178 / DSM 5389 / JCM 8931 / NBRC 15437 / B12)</name>
    <name type="common">Sulfolobus shibatae</name>
    <dbReference type="NCBI Taxonomy" id="523848"/>
    <lineage>
        <taxon>Archaea</taxon>
        <taxon>Thermoproteota</taxon>
        <taxon>Thermoprotei</taxon>
        <taxon>Sulfolobales</taxon>
        <taxon>Sulfolobaceae</taxon>
        <taxon>Saccharolobus</taxon>
    </lineage>
</organism>
<dbReference type="InterPro" id="IPR002716">
    <property type="entry name" value="PIN_dom"/>
</dbReference>
<dbReference type="Proteomes" id="UP000694018">
    <property type="component" value="Chromosome"/>
</dbReference>